<dbReference type="SUPFAM" id="SSF55961">
    <property type="entry name" value="Bet v1-like"/>
    <property type="match status" value="1"/>
</dbReference>
<dbReference type="Proteomes" id="UP000215145">
    <property type="component" value="Unassembled WGS sequence"/>
</dbReference>
<name>A0A229P3Q7_9BACL</name>
<keyword evidence="2" id="KW-1185">Reference proteome</keyword>
<dbReference type="AlphaFoldDB" id="A0A229P3Q7"/>
<comment type="caution">
    <text evidence="1">The sequence shown here is derived from an EMBL/GenBank/DDBJ whole genome shotgun (WGS) entry which is preliminary data.</text>
</comment>
<evidence type="ECO:0000313" key="2">
    <source>
        <dbReference type="Proteomes" id="UP000215145"/>
    </source>
</evidence>
<evidence type="ECO:0000313" key="1">
    <source>
        <dbReference type="EMBL" id="OXM16509.1"/>
    </source>
</evidence>
<sequence length="154" mass="17792">MYTYNEAYISSPPEEVFRYASEVERWPEHLDHYRQVSFRTGAPSEGIVEMRAWRPFGALRWPVWWVSEMSTEPDNNSIFYRHIEGVTTGMDVEWKVEPHGDGSRAVIMHEWKRPAVGRLAASGIIGPTFVHAIAERTLRGLKAAAEQNSRRYAR</sequence>
<dbReference type="InterPro" id="IPR019587">
    <property type="entry name" value="Polyketide_cyclase/dehydratase"/>
</dbReference>
<gene>
    <name evidence="1" type="ORF">CGZ75_07500</name>
</gene>
<dbReference type="InterPro" id="IPR023393">
    <property type="entry name" value="START-like_dom_sf"/>
</dbReference>
<protein>
    <recommendedName>
        <fullName evidence="3">Polyketide cyclase</fullName>
    </recommendedName>
</protein>
<dbReference type="Pfam" id="PF10604">
    <property type="entry name" value="Polyketide_cyc2"/>
    <property type="match status" value="1"/>
</dbReference>
<organism evidence="1 2">
    <name type="scientific">Paenibacillus herberti</name>
    <dbReference type="NCBI Taxonomy" id="1619309"/>
    <lineage>
        <taxon>Bacteria</taxon>
        <taxon>Bacillati</taxon>
        <taxon>Bacillota</taxon>
        <taxon>Bacilli</taxon>
        <taxon>Bacillales</taxon>
        <taxon>Paenibacillaceae</taxon>
        <taxon>Paenibacillus</taxon>
    </lineage>
</organism>
<proteinExistence type="predicted"/>
<dbReference type="OrthoDB" id="3078511at2"/>
<dbReference type="EMBL" id="NMUQ01000001">
    <property type="protein sequence ID" value="OXM16509.1"/>
    <property type="molecule type" value="Genomic_DNA"/>
</dbReference>
<dbReference type="RefSeq" id="WP_089523593.1">
    <property type="nucleotide sequence ID" value="NZ_NMUQ01000001.1"/>
</dbReference>
<evidence type="ECO:0008006" key="3">
    <source>
        <dbReference type="Google" id="ProtNLM"/>
    </source>
</evidence>
<reference evidence="1 2" key="1">
    <citation type="submission" date="2017-07" db="EMBL/GenBank/DDBJ databases">
        <title>Paenibacillus herberti R33 genome sequencing and assembly.</title>
        <authorList>
            <person name="Su W."/>
        </authorList>
    </citation>
    <scope>NUCLEOTIDE SEQUENCE [LARGE SCALE GENOMIC DNA]</scope>
    <source>
        <strain evidence="1 2">R33</strain>
    </source>
</reference>
<accession>A0A229P3Q7</accession>
<dbReference type="Gene3D" id="3.30.530.20">
    <property type="match status" value="1"/>
</dbReference>